<accession>A0A5T2D043</accession>
<dbReference type="Pfam" id="PF00005">
    <property type="entry name" value="ABC_tran"/>
    <property type="match status" value="1"/>
</dbReference>
<evidence type="ECO:0000256" key="3">
    <source>
        <dbReference type="ARBA" id="ARBA00022840"/>
    </source>
</evidence>
<dbReference type="InterPro" id="IPR003439">
    <property type="entry name" value="ABC_transporter-like_ATP-bd"/>
</dbReference>
<reference evidence="5" key="1">
    <citation type="submission" date="2018-09" db="EMBL/GenBank/DDBJ databases">
        <authorList>
            <consortium name="NARMS: The National Antimicrobial Resistance Monitoring System"/>
        </authorList>
    </citation>
    <scope>NUCLEOTIDE SEQUENCE</scope>
    <source>
        <strain evidence="5">FSIS31800970</strain>
    </source>
</reference>
<evidence type="ECO:0000256" key="1">
    <source>
        <dbReference type="ARBA" id="ARBA00022448"/>
    </source>
</evidence>
<keyword evidence="3 5" id="KW-0067">ATP-binding</keyword>
<comment type="caution">
    <text evidence="5">The sequence shown here is derived from an EMBL/GenBank/DDBJ whole genome shotgun (WGS) entry which is preliminary data.</text>
</comment>
<evidence type="ECO:0000256" key="2">
    <source>
        <dbReference type="ARBA" id="ARBA00022741"/>
    </source>
</evidence>
<organism evidence="5">
    <name type="scientific">Campylobacter jejuni</name>
    <dbReference type="NCBI Taxonomy" id="197"/>
    <lineage>
        <taxon>Bacteria</taxon>
        <taxon>Pseudomonadati</taxon>
        <taxon>Campylobacterota</taxon>
        <taxon>Epsilonproteobacteria</taxon>
        <taxon>Campylobacterales</taxon>
        <taxon>Campylobacteraceae</taxon>
        <taxon>Campylobacter</taxon>
    </lineage>
</organism>
<evidence type="ECO:0000259" key="4">
    <source>
        <dbReference type="PROSITE" id="PS50893"/>
    </source>
</evidence>
<dbReference type="PANTHER" id="PTHR42781">
    <property type="entry name" value="SPERMIDINE/PUTRESCINE IMPORT ATP-BINDING PROTEIN POTA"/>
    <property type="match status" value="1"/>
</dbReference>
<dbReference type="PROSITE" id="PS50893">
    <property type="entry name" value="ABC_TRANSPORTER_2"/>
    <property type="match status" value="1"/>
</dbReference>
<dbReference type="PANTHER" id="PTHR42781:SF4">
    <property type="entry name" value="SPERMIDINE_PUTRESCINE IMPORT ATP-BINDING PROTEIN POTA"/>
    <property type="match status" value="1"/>
</dbReference>
<proteinExistence type="predicted"/>
<dbReference type="SUPFAM" id="SSF52540">
    <property type="entry name" value="P-loop containing nucleoside triphosphate hydrolases"/>
    <property type="match status" value="1"/>
</dbReference>
<sequence>MIKIDIKLPINTAKGKKQLELNTCLKANEITAIFGESGAGKTTLLKIIAGLIKPEFGHIEVGDELWLDTQKNINLAIQKRKIGFVFQDYALFPNMSVKENISYAATSKQKVEELLSLMNLENLAKIYPKNLSGGQAQRVALARALAREPQILLLDEPLSALDFKMRSFLQDELVKILQHFKITTLLVSHDLAEIYKLSHRILELSDGKIIKDARTNEFFTSSNLSAKLRLSATLLEIKKSDILMIFTLLLNQDIVKITLSEEEFLRTYKNVKIGDTLLLSIKAFNPIIVGKLDKQK</sequence>
<dbReference type="PROSITE" id="PS00211">
    <property type="entry name" value="ABC_TRANSPORTER_1"/>
    <property type="match status" value="1"/>
</dbReference>
<name>A0A5T2D043_CAMJU</name>
<dbReference type="Gene3D" id="3.40.50.300">
    <property type="entry name" value="P-loop containing nucleotide triphosphate hydrolases"/>
    <property type="match status" value="1"/>
</dbReference>
<feature type="domain" description="ABC transporter" evidence="4">
    <location>
        <begin position="1"/>
        <end position="231"/>
    </location>
</feature>
<dbReference type="AlphaFoldDB" id="A0A5T2D043"/>
<dbReference type="EMBL" id="AACTMD010000010">
    <property type="protein sequence ID" value="EAM0559519.1"/>
    <property type="molecule type" value="Genomic_DNA"/>
</dbReference>
<keyword evidence="1" id="KW-0813">Transport</keyword>
<dbReference type="InterPro" id="IPR050093">
    <property type="entry name" value="ABC_SmlMolc_Importer"/>
</dbReference>
<dbReference type="GO" id="GO:0005524">
    <property type="term" value="F:ATP binding"/>
    <property type="evidence" value="ECO:0007669"/>
    <property type="project" value="UniProtKB-KW"/>
</dbReference>
<gene>
    <name evidence="5" type="ORF">D3O79_05875</name>
</gene>
<dbReference type="InterPro" id="IPR003593">
    <property type="entry name" value="AAA+_ATPase"/>
</dbReference>
<dbReference type="SMART" id="SM00382">
    <property type="entry name" value="AAA"/>
    <property type="match status" value="1"/>
</dbReference>
<keyword evidence="2" id="KW-0547">Nucleotide-binding</keyword>
<dbReference type="GO" id="GO:0016887">
    <property type="term" value="F:ATP hydrolysis activity"/>
    <property type="evidence" value="ECO:0007669"/>
    <property type="project" value="InterPro"/>
</dbReference>
<dbReference type="InterPro" id="IPR027417">
    <property type="entry name" value="P-loop_NTPase"/>
</dbReference>
<evidence type="ECO:0000313" key="5">
    <source>
        <dbReference type="EMBL" id="EAM0559519.1"/>
    </source>
</evidence>
<protein>
    <submittedName>
        <fullName evidence="5">ATP-binding cassette domain-containing protein</fullName>
    </submittedName>
</protein>
<dbReference type="InterPro" id="IPR017871">
    <property type="entry name" value="ABC_transporter-like_CS"/>
</dbReference>